<feature type="compositionally biased region" description="Acidic residues" evidence="1">
    <location>
        <begin position="100"/>
        <end position="109"/>
    </location>
</feature>
<accession>A0A0K8RCF0</accession>
<protein>
    <submittedName>
        <fullName evidence="2">Uncharacterized protein</fullName>
    </submittedName>
</protein>
<reference evidence="2" key="1">
    <citation type="submission" date="2012-12" db="EMBL/GenBank/DDBJ databases">
        <title>Identification and characterization of a phenylalanine ammonia-lyase gene family in Isatis indigotica Fort.</title>
        <authorList>
            <person name="Liu Q."/>
            <person name="Chen J."/>
            <person name="Zhou X."/>
            <person name="Di P."/>
            <person name="Xiao Y."/>
            <person name="Xuan H."/>
            <person name="Zhang L."/>
            <person name="Chen W."/>
        </authorList>
    </citation>
    <scope>NUCLEOTIDE SEQUENCE</scope>
    <source>
        <tissue evidence="2">Salivary gland</tissue>
    </source>
</reference>
<organism evidence="2">
    <name type="scientific">Ixodes ricinus</name>
    <name type="common">Common tick</name>
    <name type="synonym">Acarus ricinus</name>
    <dbReference type="NCBI Taxonomy" id="34613"/>
    <lineage>
        <taxon>Eukaryota</taxon>
        <taxon>Metazoa</taxon>
        <taxon>Ecdysozoa</taxon>
        <taxon>Arthropoda</taxon>
        <taxon>Chelicerata</taxon>
        <taxon>Arachnida</taxon>
        <taxon>Acari</taxon>
        <taxon>Parasitiformes</taxon>
        <taxon>Ixodida</taxon>
        <taxon>Ixodoidea</taxon>
        <taxon>Ixodidae</taxon>
        <taxon>Ixodinae</taxon>
        <taxon>Ixodes</taxon>
    </lineage>
</organism>
<sequence>MIIWTMTFHGLTFQKVAMPRTYHSSNLDNDPSEDQLTEGDFPDRHLADTNLVGHNDFMSDDLPWDDLSDGGQGENLHDSSNLDEDFPRDHCTGSGTADDNLPDADQPDA</sequence>
<evidence type="ECO:0000256" key="1">
    <source>
        <dbReference type="SAM" id="MobiDB-lite"/>
    </source>
</evidence>
<evidence type="ECO:0000313" key="2">
    <source>
        <dbReference type="EMBL" id="JAA68820.1"/>
    </source>
</evidence>
<proteinExistence type="evidence at transcript level"/>
<dbReference type="EMBL" id="GADI01004988">
    <property type="protein sequence ID" value="JAA68820.1"/>
    <property type="molecule type" value="mRNA"/>
</dbReference>
<name>A0A0K8RCF0_IXORI</name>
<dbReference type="AlphaFoldDB" id="A0A0K8RCF0"/>
<feature type="region of interest" description="Disordered" evidence="1">
    <location>
        <begin position="22"/>
        <end position="109"/>
    </location>
</feature>
<feature type="compositionally biased region" description="Acidic residues" evidence="1">
    <location>
        <begin position="58"/>
        <end position="68"/>
    </location>
</feature>